<dbReference type="InterPro" id="IPR036291">
    <property type="entry name" value="NAD(P)-bd_dom_sf"/>
</dbReference>
<name>A0A653A3H5_UNCDX</name>
<dbReference type="SUPFAM" id="SSF55961">
    <property type="entry name" value="Bet v1-like"/>
    <property type="match status" value="1"/>
</dbReference>
<sequence length="512" mass="56835">MDDRPVLVTGATGYVGGRLVPLLLEAGHRVRVVGRSAAKLRCRPWAAHPLLEIAEADMLDEAALTTACKGCRAAFYLVHSMNPRSKDFDRTDREAAEHMARAAAAGGVGRIIYLGGLGSNHPRASKHLRSRGEVARILQSGKVPATFLRAAVILGAGSASFELIRYLVERLPVMTTPRWVRNPIQPIAISNVLQYLKGCLEHEETRGNTYDIGGPDVLTYQRLLETYAEEAGLPRRVIIPVPVLSPRLSSHWLHLVTPVPISLAKPLVEGLSVPVVCEENRIREIIPQRLLSCREAIRRALEQTRSGSGIATCWSDAGPIRIPEWLDCGDASYAGGTLFECGYRVVIEGQAEEIWEPITRIGGSTGWYFADTLWALRGAMDRMVGGVGLRRGRREPREIRYGDALDFWRVIGVEEGRRLLLLAEMKLPGEATLEFRLQPIGENRTLLEQYSRFRPKGLFGILYWYAFYPAHQWLYTGMLKGIAKATHRPIAGDPQQFAPRPAKNACALQTKP</sequence>
<evidence type="ECO:0000313" key="3">
    <source>
        <dbReference type="EMBL" id="VBB42564.1"/>
    </source>
</evidence>
<accession>A0A653A3H5</accession>
<protein>
    <submittedName>
        <fullName evidence="3">NAD-dependent epimerase/dehydratase</fullName>
    </submittedName>
</protein>
<reference evidence="3" key="1">
    <citation type="submission" date="2018-07" db="EMBL/GenBank/DDBJ databases">
        <authorList>
            <consortium name="Genoscope - CEA"/>
            <person name="William W."/>
        </authorList>
    </citation>
    <scope>NUCLEOTIDE SEQUENCE</scope>
    <source>
        <strain evidence="3">IK1</strain>
    </source>
</reference>
<evidence type="ECO:0000256" key="1">
    <source>
        <dbReference type="SAM" id="MobiDB-lite"/>
    </source>
</evidence>
<dbReference type="SUPFAM" id="SSF51735">
    <property type="entry name" value="NAD(P)-binding Rossmann-fold domains"/>
    <property type="match status" value="1"/>
</dbReference>
<organism evidence="3">
    <name type="scientific">Uncultured Desulfatiglans sp</name>
    <dbReference type="NCBI Taxonomy" id="1748965"/>
    <lineage>
        <taxon>Bacteria</taxon>
        <taxon>Pseudomonadati</taxon>
        <taxon>Thermodesulfobacteriota</taxon>
        <taxon>Desulfobacteria</taxon>
        <taxon>Desulfatiglandales</taxon>
        <taxon>Desulfatiglandaceae</taxon>
        <taxon>Desulfatiglans</taxon>
        <taxon>environmental samples</taxon>
    </lineage>
</organism>
<dbReference type="Gene3D" id="3.40.50.720">
    <property type="entry name" value="NAD(P)-binding Rossmann-like Domain"/>
    <property type="match status" value="1"/>
</dbReference>
<dbReference type="Pfam" id="PF13460">
    <property type="entry name" value="NAD_binding_10"/>
    <property type="match status" value="1"/>
</dbReference>
<feature type="region of interest" description="Disordered" evidence="1">
    <location>
        <begin position="492"/>
        <end position="512"/>
    </location>
</feature>
<gene>
    <name evidence="3" type="ORF">TRIP_B200704</name>
</gene>
<dbReference type="InterPro" id="IPR016040">
    <property type="entry name" value="NAD(P)-bd_dom"/>
</dbReference>
<evidence type="ECO:0000259" key="2">
    <source>
        <dbReference type="Pfam" id="PF13460"/>
    </source>
</evidence>
<dbReference type="InterPro" id="IPR051207">
    <property type="entry name" value="ComplexI_NDUFA9_subunit"/>
</dbReference>
<dbReference type="PANTHER" id="PTHR12126:SF11">
    <property type="entry name" value="NADH DEHYDROGENASE [UBIQUINONE] 1 ALPHA SUBCOMPLEX SUBUNIT 9, MITOCHONDRIAL"/>
    <property type="match status" value="1"/>
</dbReference>
<feature type="domain" description="NAD(P)-binding" evidence="2">
    <location>
        <begin position="10"/>
        <end position="130"/>
    </location>
</feature>
<dbReference type="Pfam" id="PF11066">
    <property type="entry name" value="DUF2867"/>
    <property type="match status" value="1"/>
</dbReference>
<dbReference type="AlphaFoldDB" id="A0A653A3H5"/>
<dbReference type="InterPro" id="IPR021295">
    <property type="entry name" value="DUF2867"/>
</dbReference>
<dbReference type="EMBL" id="UPXX01000013">
    <property type="protein sequence ID" value="VBB42564.1"/>
    <property type="molecule type" value="Genomic_DNA"/>
</dbReference>
<dbReference type="PANTHER" id="PTHR12126">
    <property type="entry name" value="NADH-UBIQUINONE OXIDOREDUCTASE 39 KDA SUBUNIT-RELATED"/>
    <property type="match status" value="1"/>
</dbReference>
<dbReference type="GO" id="GO:0044877">
    <property type="term" value="F:protein-containing complex binding"/>
    <property type="evidence" value="ECO:0007669"/>
    <property type="project" value="TreeGrafter"/>
</dbReference>
<proteinExistence type="predicted"/>